<dbReference type="InterPro" id="IPR032799">
    <property type="entry name" value="TAXi_C"/>
</dbReference>
<feature type="signal peptide" evidence="7">
    <location>
        <begin position="1"/>
        <end position="20"/>
    </location>
</feature>
<dbReference type="PANTHER" id="PTHR47967">
    <property type="entry name" value="OS07G0603500 PROTEIN-RELATED"/>
    <property type="match status" value="1"/>
</dbReference>
<feature type="active site" evidence="6">
    <location>
        <position position="101"/>
    </location>
</feature>
<dbReference type="InterPro" id="IPR051708">
    <property type="entry name" value="Plant_Aspart_Prot_A1"/>
</dbReference>
<feature type="domain" description="Peptidase A1" evidence="8">
    <location>
        <begin position="83"/>
        <end position="458"/>
    </location>
</feature>
<keyword evidence="4" id="KW-0378">Hydrolase</keyword>
<dbReference type="InterPro" id="IPR032861">
    <property type="entry name" value="TAXi_N"/>
</dbReference>
<keyword evidence="7" id="KW-0732">Signal</keyword>
<dbReference type="Pfam" id="PF14543">
    <property type="entry name" value="TAXi_N"/>
    <property type="match status" value="1"/>
</dbReference>
<evidence type="ECO:0000256" key="5">
    <source>
        <dbReference type="ARBA" id="ARBA00023180"/>
    </source>
</evidence>
<evidence type="ECO:0000256" key="7">
    <source>
        <dbReference type="SAM" id="SignalP"/>
    </source>
</evidence>
<dbReference type="GO" id="GO:0004190">
    <property type="term" value="F:aspartic-type endopeptidase activity"/>
    <property type="evidence" value="ECO:0007669"/>
    <property type="project" value="UniProtKB-KW"/>
</dbReference>
<dbReference type="Pfam" id="PF14541">
    <property type="entry name" value="TAXi_C"/>
    <property type="match status" value="1"/>
</dbReference>
<feature type="chain" id="PRO_5043339354" description="Peptidase A1 domain-containing protein" evidence="7">
    <location>
        <begin position="21"/>
        <end position="463"/>
    </location>
</feature>
<evidence type="ECO:0000256" key="3">
    <source>
        <dbReference type="ARBA" id="ARBA00022750"/>
    </source>
</evidence>
<keyword evidence="2" id="KW-0645">Protease</keyword>
<dbReference type="GO" id="GO:0006508">
    <property type="term" value="P:proteolysis"/>
    <property type="evidence" value="ECO:0007669"/>
    <property type="project" value="UniProtKB-KW"/>
</dbReference>
<evidence type="ECO:0000259" key="8">
    <source>
        <dbReference type="PROSITE" id="PS51767"/>
    </source>
</evidence>
<evidence type="ECO:0000313" key="9">
    <source>
        <dbReference type="EMBL" id="KAJ8754745.1"/>
    </source>
</evidence>
<evidence type="ECO:0000256" key="4">
    <source>
        <dbReference type="ARBA" id="ARBA00022801"/>
    </source>
</evidence>
<dbReference type="PRINTS" id="PR00792">
    <property type="entry name" value="PEPSIN"/>
</dbReference>
<comment type="caution">
    <text evidence="9">The sequence shown here is derived from an EMBL/GenBank/DDBJ whole genome shotgun (WGS) entry which is preliminary data.</text>
</comment>
<gene>
    <name evidence="9" type="ORF">K2173_012134</name>
</gene>
<evidence type="ECO:0000313" key="10">
    <source>
        <dbReference type="Proteomes" id="UP001159364"/>
    </source>
</evidence>
<dbReference type="EMBL" id="JAIWQS010000009">
    <property type="protein sequence ID" value="KAJ8754745.1"/>
    <property type="molecule type" value="Genomic_DNA"/>
</dbReference>
<evidence type="ECO:0000256" key="2">
    <source>
        <dbReference type="ARBA" id="ARBA00022670"/>
    </source>
</evidence>
<dbReference type="Proteomes" id="UP001159364">
    <property type="component" value="Linkage Group LG09"/>
</dbReference>
<keyword evidence="10" id="KW-1185">Reference proteome</keyword>
<dbReference type="PROSITE" id="PS51767">
    <property type="entry name" value="PEPTIDASE_A1"/>
    <property type="match status" value="1"/>
</dbReference>
<dbReference type="InterPro" id="IPR033121">
    <property type="entry name" value="PEPTIDASE_A1"/>
</dbReference>
<dbReference type="SUPFAM" id="SSF50630">
    <property type="entry name" value="Acid proteases"/>
    <property type="match status" value="1"/>
</dbReference>
<organism evidence="9 10">
    <name type="scientific">Erythroxylum novogranatense</name>
    <dbReference type="NCBI Taxonomy" id="1862640"/>
    <lineage>
        <taxon>Eukaryota</taxon>
        <taxon>Viridiplantae</taxon>
        <taxon>Streptophyta</taxon>
        <taxon>Embryophyta</taxon>
        <taxon>Tracheophyta</taxon>
        <taxon>Spermatophyta</taxon>
        <taxon>Magnoliopsida</taxon>
        <taxon>eudicotyledons</taxon>
        <taxon>Gunneridae</taxon>
        <taxon>Pentapetalae</taxon>
        <taxon>rosids</taxon>
        <taxon>fabids</taxon>
        <taxon>Malpighiales</taxon>
        <taxon>Erythroxylaceae</taxon>
        <taxon>Erythroxylum</taxon>
    </lineage>
</organism>
<feature type="active site" evidence="6">
    <location>
        <position position="330"/>
    </location>
</feature>
<sequence>MVTSALCFVSLFSLLLLSSSSPLPSTIKLPLYHSTKFQSSDPLLVFQHLSSLSLSRARQLKSPAKHSSSLVDIPLYSRSYGGYSISLSFGTPPQPLKFVMDTGSSLVWFPCTSRYLCSRCNFVNVDPTKIPTFLPKQSSSSKLIGCRNPKCAWIYGPSVLSKCQDCNPSTQNCTQTCPPYIVEYGLGSTTGLLLSETLDFPNQTVTDFLVGCSIFSTRQPEGIAGFGRSSESMPSQFGLRKFAYCLVSRRYDDTPTSGDLILFPGSGKGDTKTQGLDYTPFSKNPNVSNAVFQSHYYVSLRKIIVGGKHVKVPHSLLVSGSDGNGGTIVDSGTTFTFMESAVFEPVAQEFVKQLANFTPATDIQNLTGLRPCFNLSGHENALFPDLVFQFKGGAKMKLPLANYITLIDQDVVCLTIVTDNNVIGPEQVREGPAIILGSFQQQNYYIEYDLENNRFGFKRQQCA</sequence>
<dbReference type="FunFam" id="2.40.70.10:FF:000034">
    <property type="entry name" value="Aspartyl protease family protein"/>
    <property type="match status" value="1"/>
</dbReference>
<evidence type="ECO:0000256" key="6">
    <source>
        <dbReference type="PIRSR" id="PIRSR601461-1"/>
    </source>
</evidence>
<evidence type="ECO:0000256" key="1">
    <source>
        <dbReference type="ARBA" id="ARBA00007447"/>
    </source>
</evidence>
<keyword evidence="3" id="KW-0064">Aspartyl protease</keyword>
<keyword evidence="5" id="KW-0325">Glycoprotein</keyword>
<dbReference type="InterPro" id="IPR001461">
    <property type="entry name" value="Aspartic_peptidase_A1"/>
</dbReference>
<dbReference type="PANTHER" id="PTHR47967:SF36">
    <property type="entry name" value="PEPTIDASE A1 DOMAIN-CONTAINING PROTEIN"/>
    <property type="match status" value="1"/>
</dbReference>
<comment type="similarity">
    <text evidence="1">Belongs to the peptidase A1 family.</text>
</comment>
<accession>A0AAV8SRT6</accession>
<dbReference type="CDD" id="cd05476">
    <property type="entry name" value="pepsin_A_like_plant"/>
    <property type="match status" value="1"/>
</dbReference>
<protein>
    <recommendedName>
        <fullName evidence="8">Peptidase A1 domain-containing protein</fullName>
    </recommendedName>
</protein>
<dbReference type="Gene3D" id="2.40.70.10">
    <property type="entry name" value="Acid Proteases"/>
    <property type="match status" value="2"/>
</dbReference>
<dbReference type="AlphaFoldDB" id="A0AAV8SRT6"/>
<dbReference type="InterPro" id="IPR034161">
    <property type="entry name" value="Pepsin-like_plant"/>
</dbReference>
<dbReference type="InterPro" id="IPR021109">
    <property type="entry name" value="Peptidase_aspartic_dom_sf"/>
</dbReference>
<name>A0AAV8SRT6_9ROSI</name>
<proteinExistence type="inferred from homology"/>
<dbReference type="GO" id="GO:0005576">
    <property type="term" value="C:extracellular region"/>
    <property type="evidence" value="ECO:0007669"/>
    <property type="project" value="TreeGrafter"/>
</dbReference>
<dbReference type="FunFam" id="2.40.70.10:FF:000120">
    <property type="entry name" value="Aspartic proteinase nepenthesin-2"/>
    <property type="match status" value="1"/>
</dbReference>
<reference evidence="9 10" key="1">
    <citation type="submission" date="2021-09" db="EMBL/GenBank/DDBJ databases">
        <title>Genomic insights and catalytic innovation underlie evolution of tropane alkaloids biosynthesis.</title>
        <authorList>
            <person name="Wang Y.-J."/>
            <person name="Tian T."/>
            <person name="Huang J.-P."/>
            <person name="Huang S.-X."/>
        </authorList>
    </citation>
    <scope>NUCLEOTIDE SEQUENCE [LARGE SCALE GENOMIC DNA]</scope>
    <source>
        <strain evidence="9">KIB-2018</strain>
        <tissue evidence="9">Leaf</tissue>
    </source>
</reference>